<dbReference type="InterPro" id="IPR044974">
    <property type="entry name" value="Disease_R_plants"/>
</dbReference>
<dbReference type="Gene3D" id="3.80.10.10">
    <property type="entry name" value="Ribonuclease Inhibitor"/>
    <property type="match status" value="3"/>
</dbReference>
<evidence type="ECO:0000313" key="6">
    <source>
        <dbReference type="RefSeq" id="XP_030538469.2"/>
    </source>
</evidence>
<dbReference type="InterPro" id="IPR036390">
    <property type="entry name" value="WH_DNA-bd_sf"/>
</dbReference>
<dbReference type="SUPFAM" id="SSF52058">
    <property type="entry name" value="L domain-like"/>
    <property type="match status" value="2"/>
</dbReference>
<name>A0A8B8PUL4_9MYRT</name>
<dbReference type="InterPro" id="IPR058192">
    <property type="entry name" value="WHD_ROQ1-like"/>
</dbReference>
<proteinExistence type="predicted"/>
<protein>
    <submittedName>
        <fullName evidence="6">Disease resistance protein L6-like</fullName>
    </submittedName>
</protein>
<accession>A0A8B8PUL4</accession>
<dbReference type="Pfam" id="PF01582">
    <property type="entry name" value="TIR"/>
    <property type="match status" value="1"/>
</dbReference>
<dbReference type="KEGG" id="rarg:115746722"/>
<dbReference type="InterPro" id="IPR042197">
    <property type="entry name" value="Apaf_helical"/>
</dbReference>
<dbReference type="SMART" id="SM00255">
    <property type="entry name" value="TIR"/>
    <property type="match status" value="1"/>
</dbReference>
<organism evidence="5 6">
    <name type="scientific">Rhodamnia argentea</name>
    <dbReference type="NCBI Taxonomy" id="178133"/>
    <lineage>
        <taxon>Eukaryota</taxon>
        <taxon>Viridiplantae</taxon>
        <taxon>Streptophyta</taxon>
        <taxon>Embryophyta</taxon>
        <taxon>Tracheophyta</taxon>
        <taxon>Spermatophyta</taxon>
        <taxon>Magnoliopsida</taxon>
        <taxon>eudicotyledons</taxon>
        <taxon>Gunneridae</taxon>
        <taxon>Pentapetalae</taxon>
        <taxon>rosids</taxon>
        <taxon>malvids</taxon>
        <taxon>Myrtales</taxon>
        <taxon>Myrtaceae</taxon>
        <taxon>Myrtoideae</taxon>
        <taxon>Myrteae</taxon>
        <taxon>Australasian group</taxon>
        <taxon>Rhodamnia</taxon>
    </lineage>
</organism>
<reference evidence="6" key="1">
    <citation type="submission" date="2025-08" db="UniProtKB">
        <authorList>
            <consortium name="RefSeq"/>
        </authorList>
    </citation>
    <scope>IDENTIFICATION</scope>
    <source>
        <tissue evidence="6">Leaf</tissue>
    </source>
</reference>
<dbReference type="Gene3D" id="3.40.50.300">
    <property type="entry name" value="P-loop containing nucleotide triphosphate hydrolases"/>
    <property type="match status" value="1"/>
</dbReference>
<evidence type="ECO:0000256" key="2">
    <source>
        <dbReference type="ARBA" id="ARBA00022737"/>
    </source>
</evidence>
<dbReference type="Proteomes" id="UP000827889">
    <property type="component" value="Chromosome 4"/>
</dbReference>
<dbReference type="GeneID" id="115746722"/>
<dbReference type="GO" id="GO:0007165">
    <property type="term" value="P:signal transduction"/>
    <property type="evidence" value="ECO:0007669"/>
    <property type="project" value="InterPro"/>
</dbReference>
<evidence type="ECO:0000259" key="4">
    <source>
        <dbReference type="PROSITE" id="PS50104"/>
    </source>
</evidence>
<dbReference type="SUPFAM" id="SSF52200">
    <property type="entry name" value="Toll/Interleukin receptor TIR domain"/>
    <property type="match status" value="1"/>
</dbReference>
<dbReference type="SUPFAM" id="SSF52540">
    <property type="entry name" value="P-loop containing nucleoside triphosphate hydrolases"/>
    <property type="match status" value="1"/>
</dbReference>
<dbReference type="InterPro" id="IPR027417">
    <property type="entry name" value="P-loop_NTPase"/>
</dbReference>
<dbReference type="InterPro" id="IPR035897">
    <property type="entry name" value="Toll_tir_struct_dom_sf"/>
</dbReference>
<evidence type="ECO:0000256" key="3">
    <source>
        <dbReference type="ARBA" id="ARBA00022821"/>
    </source>
</evidence>
<dbReference type="GO" id="GO:0043531">
    <property type="term" value="F:ADP binding"/>
    <property type="evidence" value="ECO:0007669"/>
    <property type="project" value="InterPro"/>
</dbReference>
<evidence type="ECO:0000256" key="1">
    <source>
        <dbReference type="ARBA" id="ARBA00022614"/>
    </source>
</evidence>
<dbReference type="Gene3D" id="3.40.50.10140">
    <property type="entry name" value="Toll/interleukin-1 receptor homology (TIR) domain"/>
    <property type="match status" value="1"/>
</dbReference>
<dbReference type="Pfam" id="PF00931">
    <property type="entry name" value="NB-ARC"/>
    <property type="match status" value="1"/>
</dbReference>
<dbReference type="Gene3D" id="1.10.8.430">
    <property type="entry name" value="Helical domain of apoptotic protease-activating factors"/>
    <property type="match status" value="1"/>
</dbReference>
<dbReference type="InterPro" id="IPR032675">
    <property type="entry name" value="LRR_dom_sf"/>
</dbReference>
<dbReference type="PROSITE" id="PS50104">
    <property type="entry name" value="TIR"/>
    <property type="match status" value="1"/>
</dbReference>
<dbReference type="GO" id="GO:0051707">
    <property type="term" value="P:response to other organism"/>
    <property type="evidence" value="ECO:0007669"/>
    <property type="project" value="UniProtKB-ARBA"/>
</dbReference>
<keyword evidence="5" id="KW-1185">Reference proteome</keyword>
<evidence type="ECO:0000313" key="5">
    <source>
        <dbReference type="Proteomes" id="UP000827889"/>
    </source>
</evidence>
<dbReference type="RefSeq" id="XP_030538469.2">
    <property type="nucleotide sequence ID" value="XM_030682609.2"/>
</dbReference>
<dbReference type="Pfam" id="PF23598">
    <property type="entry name" value="LRR_14"/>
    <property type="match status" value="1"/>
</dbReference>
<keyword evidence="1" id="KW-0433">Leucine-rich repeat</keyword>
<dbReference type="Pfam" id="PF23282">
    <property type="entry name" value="WHD_ROQ1"/>
    <property type="match status" value="1"/>
</dbReference>
<keyword evidence="3" id="KW-0611">Plant defense</keyword>
<keyword evidence="2" id="KW-0677">Repeat</keyword>
<dbReference type="InterPro" id="IPR055414">
    <property type="entry name" value="LRR_R13L4/SHOC2-like"/>
</dbReference>
<dbReference type="GO" id="GO:0006952">
    <property type="term" value="P:defense response"/>
    <property type="evidence" value="ECO:0007669"/>
    <property type="project" value="UniProtKB-KW"/>
</dbReference>
<sequence length="1147" mass="130295">MANSEAGTSGDVAPTSGGEYQVFLSFRGPDTRHGFTDFLYDRLVDAGVHVFRDDDELRVGEVIGENLRSAINNSIIYIPIFSRTYASSKWCLRELAHIVDNVSKSENEKSILPIFLDVEPEDVKLKTPVYSTALSDHETKFPDEVKAWRAALAEVGKIKGWNVQSSQAAIVKSVVKEVLEKLKIKQKLVTEYLVGVDDRIKDLTKLLDVNHDDVRILGIYGMGGIGKTTIAKVIFNQLCSHFGKCCSFLEGVRERSIKEGIAPLQKKLLYDIGGSESVEKINDSEEGMRRIEGTLSNKKVLVVLDDVDRKVPITDLIGISKLNRGSRIIITTRDKDILQVEGSEVKIEQYEMQTMDEGTALRLFCWHAFRKKYPSDDYHRLSSDIVSSTGGLPLAIEVIGSLLNGKDQEIWEETLKKLRNVPEKKILEKLRITYDDLDKHHKQIFLDIACLFFNEKKTDAIYMWTDCQFYPKGGIKVLTDRCLVKIMDNDKFRMHDQLIAPGKQIVFEDSLDDPGKQSRLWIAEEALQIIRTEERKDKVQALSVTIPEITNEDFERFPNLRFLELQDGTYAGDFAKCHSNLRWFSWRCPPKKDFGASNLYMNRLVVCKLYMVHFKDDSKAWDLIKGARDLKVLSISDCNGITTIPDISKCLGLERLTIYQCESLNRIECSIGNLRSLIELKIEGCWDLIDLPEEIGALVKLKHFSLLRCRRLRELPGSIGNLTSLTELDLSYTGIRELPNSIEKLKSLRILRFPVDPRYVQENRDWRFPSGIDTLVNLEELDLSGSGVVGGVPFGIGELSYLRILNLEQTRIYGIPMSISMLHHLETLNLRDCHEIQELPQLPTSLICLHLSSESLLSVPNLSNLTNLVELLLSNRKFLGEKSKPLTGCNLRWIGRLSRLKKLELNLLNVPAPPDLASLSHLEELSLFSLDLETLVQLPSSLLRLDFQFFSIRRAELLPSCLRLRNLSTLEFYGGEVEDIPLDGLPQLKELIICSCKRLQRLSIPLELRKLRQASVSSCPELVEIQVVGLSESLKSFCVCECKSLITISGLPYLKNLENFAILCCDVLTIVEGLQELESLSSLVIRECPSLRRSGISLENCREEILLDTPEKAKAEGRKKTTAWWKKRRFWRRSKESPNDEKEKVSD</sequence>
<dbReference type="SUPFAM" id="SSF46785">
    <property type="entry name" value="Winged helix' DNA-binding domain"/>
    <property type="match status" value="1"/>
</dbReference>
<gene>
    <name evidence="6" type="primary">LOC115746722</name>
</gene>
<dbReference type="InterPro" id="IPR000157">
    <property type="entry name" value="TIR_dom"/>
</dbReference>
<dbReference type="PRINTS" id="PR00364">
    <property type="entry name" value="DISEASERSIST"/>
</dbReference>
<dbReference type="PANTHER" id="PTHR11017:SF570">
    <property type="entry name" value="DISEASE RESISTANCE PROTEIN (TIR-NBS CLASS)-RELATED"/>
    <property type="match status" value="1"/>
</dbReference>
<dbReference type="PANTHER" id="PTHR11017">
    <property type="entry name" value="LEUCINE-RICH REPEAT-CONTAINING PROTEIN"/>
    <property type="match status" value="1"/>
</dbReference>
<feature type="domain" description="TIR" evidence="4">
    <location>
        <begin position="18"/>
        <end position="182"/>
    </location>
</feature>
<dbReference type="InterPro" id="IPR002182">
    <property type="entry name" value="NB-ARC"/>
</dbReference>